<feature type="transmembrane region" description="Helical" evidence="6">
    <location>
        <begin position="5"/>
        <end position="25"/>
    </location>
</feature>
<dbReference type="Pfam" id="PF01679">
    <property type="entry name" value="Pmp3"/>
    <property type="match status" value="1"/>
</dbReference>
<dbReference type="Proteomes" id="UP000242519">
    <property type="component" value="Unassembled WGS sequence"/>
</dbReference>
<evidence type="ECO:0000313" key="8">
    <source>
        <dbReference type="Proteomes" id="UP000242519"/>
    </source>
</evidence>
<evidence type="ECO:0000256" key="5">
    <source>
        <dbReference type="ARBA" id="ARBA00023136"/>
    </source>
</evidence>
<dbReference type="PANTHER" id="PTHR21659">
    <property type="entry name" value="HYDROPHOBIC PROTEIN RCI2 LOW TEMPERATURE AND SALT RESPONSIVE PROTEIN LTI6 -RELATED"/>
    <property type="match status" value="1"/>
</dbReference>
<comment type="subcellular location">
    <subcellularLocation>
        <location evidence="1">Membrane</location>
    </subcellularLocation>
</comment>
<evidence type="ECO:0008006" key="9">
    <source>
        <dbReference type="Google" id="ProtNLM"/>
    </source>
</evidence>
<keyword evidence="8" id="KW-1185">Reference proteome</keyword>
<keyword evidence="3 6" id="KW-0812">Transmembrane</keyword>
<gene>
    <name evidence="7" type="ORF">B2J93_9549</name>
</gene>
<keyword evidence="4 6" id="KW-1133">Transmembrane helix</keyword>
<dbReference type="GO" id="GO:0016020">
    <property type="term" value="C:membrane"/>
    <property type="evidence" value="ECO:0007669"/>
    <property type="project" value="UniProtKB-SubCell"/>
</dbReference>
<protein>
    <recommendedName>
        <fullName evidence="9">Plasma membrane proteolipid 3</fullName>
    </recommendedName>
</protein>
<evidence type="ECO:0000256" key="1">
    <source>
        <dbReference type="ARBA" id="ARBA00004370"/>
    </source>
</evidence>
<evidence type="ECO:0000256" key="3">
    <source>
        <dbReference type="ARBA" id="ARBA00022692"/>
    </source>
</evidence>
<comment type="caution">
    <text evidence="7">The sequence shown here is derived from an EMBL/GenBank/DDBJ whole genome shotgun (WGS) entry which is preliminary data.</text>
</comment>
<evidence type="ECO:0000256" key="4">
    <source>
        <dbReference type="ARBA" id="ARBA00022989"/>
    </source>
</evidence>
<dbReference type="InterPro" id="IPR000612">
    <property type="entry name" value="PMP3"/>
</dbReference>
<dbReference type="PROSITE" id="PS01309">
    <property type="entry name" value="UPF0057"/>
    <property type="match status" value="1"/>
</dbReference>
<evidence type="ECO:0000313" key="7">
    <source>
        <dbReference type="EMBL" id="OWP03703.1"/>
    </source>
</evidence>
<proteinExistence type="inferred from homology"/>
<dbReference type="EMBL" id="MZNU01000173">
    <property type="protein sequence ID" value="OWP03703.1"/>
    <property type="molecule type" value="Genomic_DNA"/>
</dbReference>
<dbReference type="FunCoup" id="A0A218Z838">
    <property type="interactions" value="1134"/>
</dbReference>
<keyword evidence="5 6" id="KW-0472">Membrane</keyword>
<feature type="transmembrane region" description="Helical" evidence="6">
    <location>
        <begin position="31"/>
        <end position="54"/>
    </location>
</feature>
<name>A0A218Z838_9HELO</name>
<reference evidence="7 8" key="1">
    <citation type="submission" date="2017-04" db="EMBL/GenBank/DDBJ databases">
        <title>Draft genome sequence of Marssonina coronaria NL1: causal agent of apple blotch.</title>
        <authorList>
            <person name="Cheng Q."/>
        </authorList>
    </citation>
    <scope>NUCLEOTIDE SEQUENCE [LARGE SCALE GENOMIC DNA]</scope>
    <source>
        <strain evidence="7 8">NL1</strain>
    </source>
</reference>
<accession>A0A218Z838</accession>
<sequence length="93" mass="10358">MGVCFFVILVILTVILPPLGVLMIAGCGPDLLINIIFTLLGYFPGHVHAIYLIAEYYHRRGLRRKGVFLTNDAPMIFSHKVQSGGLTFRGRRA</sequence>
<comment type="similarity">
    <text evidence="2">Belongs to the UPF0057 (PMP3) family.</text>
</comment>
<dbReference type="AlphaFoldDB" id="A0A218Z838"/>
<dbReference type="OrthoDB" id="2152119at2759"/>
<dbReference type="PANTHER" id="PTHR21659:SF42">
    <property type="entry name" value="UPF0057 MEMBRANE PROTEIN ZK632.10-RELATED"/>
    <property type="match status" value="1"/>
</dbReference>
<evidence type="ECO:0000256" key="2">
    <source>
        <dbReference type="ARBA" id="ARBA00009530"/>
    </source>
</evidence>
<organism evidence="7 8">
    <name type="scientific">Diplocarpon coronariae</name>
    <dbReference type="NCBI Taxonomy" id="2795749"/>
    <lineage>
        <taxon>Eukaryota</taxon>
        <taxon>Fungi</taxon>
        <taxon>Dikarya</taxon>
        <taxon>Ascomycota</taxon>
        <taxon>Pezizomycotina</taxon>
        <taxon>Leotiomycetes</taxon>
        <taxon>Helotiales</taxon>
        <taxon>Drepanopezizaceae</taxon>
        <taxon>Diplocarpon</taxon>
    </lineage>
</organism>
<dbReference type="InParanoid" id="A0A218Z838"/>
<evidence type="ECO:0000256" key="6">
    <source>
        <dbReference type="SAM" id="Phobius"/>
    </source>
</evidence>